<evidence type="ECO:0000313" key="1">
    <source>
        <dbReference type="EMBL" id="SVB53890.1"/>
    </source>
</evidence>
<name>A0A382ET25_9ZZZZ</name>
<sequence length="135" mass="16234">MIFDDLNEKNFLLYAMKEYNNPQCTKVEEFNDDLKKIKYIKRLLNQYVSEGVLKERLLLNHIIIFYNVFPPAAATRILFFKIEEKFWPILKPFLFYLKLMPEDKIESIMGKEIRTNEILMDQGVIDSLRKFDKES</sequence>
<gene>
    <name evidence="1" type="ORF">METZ01_LOCUS206744</name>
</gene>
<dbReference type="InterPro" id="IPR055631">
    <property type="entry name" value="DUF7207"/>
</dbReference>
<dbReference type="EMBL" id="UINC01046194">
    <property type="protein sequence ID" value="SVB53890.1"/>
    <property type="molecule type" value="Genomic_DNA"/>
</dbReference>
<reference evidence="1" key="1">
    <citation type="submission" date="2018-05" db="EMBL/GenBank/DDBJ databases">
        <authorList>
            <person name="Lanie J.A."/>
            <person name="Ng W.-L."/>
            <person name="Kazmierczak K.M."/>
            <person name="Andrzejewski T.M."/>
            <person name="Davidsen T.M."/>
            <person name="Wayne K.J."/>
            <person name="Tettelin H."/>
            <person name="Glass J.I."/>
            <person name="Rusch D."/>
            <person name="Podicherti R."/>
            <person name="Tsui H.-C.T."/>
            <person name="Winkler M.E."/>
        </authorList>
    </citation>
    <scope>NUCLEOTIDE SEQUENCE</scope>
</reference>
<dbReference type="Pfam" id="PF23837">
    <property type="entry name" value="DUF7207"/>
    <property type="match status" value="1"/>
</dbReference>
<accession>A0A382ET25</accession>
<dbReference type="AlphaFoldDB" id="A0A382ET25"/>
<protein>
    <submittedName>
        <fullName evidence="1">Uncharacterized protein</fullName>
    </submittedName>
</protein>
<organism evidence="1">
    <name type="scientific">marine metagenome</name>
    <dbReference type="NCBI Taxonomy" id="408172"/>
    <lineage>
        <taxon>unclassified sequences</taxon>
        <taxon>metagenomes</taxon>
        <taxon>ecological metagenomes</taxon>
    </lineage>
</organism>
<proteinExistence type="predicted"/>